<organism evidence="2 3">
    <name type="scientific">Cupriavidus basilensis</name>
    <dbReference type="NCBI Taxonomy" id="68895"/>
    <lineage>
        <taxon>Bacteria</taxon>
        <taxon>Pseudomonadati</taxon>
        <taxon>Pseudomonadota</taxon>
        <taxon>Betaproteobacteria</taxon>
        <taxon>Burkholderiales</taxon>
        <taxon>Burkholderiaceae</taxon>
        <taxon>Cupriavidus</taxon>
    </lineage>
</organism>
<dbReference type="RefSeq" id="WP_276266791.1">
    <property type="nucleotide sequence ID" value="NZ_JARJLM010000429.1"/>
</dbReference>
<accession>A0ABT6AUG7</accession>
<dbReference type="Proteomes" id="UP001216674">
    <property type="component" value="Unassembled WGS sequence"/>
</dbReference>
<protein>
    <submittedName>
        <fullName evidence="2">MBL fold metallo-hydrolase</fullName>
    </submittedName>
</protein>
<gene>
    <name evidence="2" type="ORF">P3W85_25470</name>
</gene>
<feature type="signal peptide" evidence="1">
    <location>
        <begin position="1"/>
        <end position="26"/>
    </location>
</feature>
<evidence type="ECO:0000313" key="2">
    <source>
        <dbReference type="EMBL" id="MDF3836272.1"/>
    </source>
</evidence>
<name>A0ABT6AUG7_9BURK</name>
<evidence type="ECO:0000313" key="3">
    <source>
        <dbReference type="Proteomes" id="UP001216674"/>
    </source>
</evidence>
<dbReference type="InterPro" id="IPR036866">
    <property type="entry name" value="RibonucZ/Hydroxyglut_hydro"/>
</dbReference>
<keyword evidence="3" id="KW-1185">Reference proteome</keyword>
<dbReference type="PANTHER" id="PTHR46018">
    <property type="entry name" value="ZINC PHOSPHODIESTERASE ELAC PROTEIN 1"/>
    <property type="match status" value="1"/>
</dbReference>
<feature type="chain" id="PRO_5047452362" evidence="1">
    <location>
        <begin position="27"/>
        <end position="354"/>
    </location>
</feature>
<dbReference type="Pfam" id="PF23023">
    <property type="entry name" value="Anti-Pycsar_Apyc1"/>
    <property type="match status" value="1"/>
</dbReference>
<keyword evidence="1" id="KW-0732">Signal</keyword>
<comment type="caution">
    <text evidence="2">The sequence shown here is derived from an EMBL/GenBank/DDBJ whole genome shotgun (WGS) entry which is preliminary data.</text>
</comment>
<sequence length="354" mass="37079">MNRIPIVIAVALVMGAWLAPTTVASAAPCLMVTLTGTQGGPGAFNGLAGPGTLLSYGDDSNGCGALNLQFDAGRGTTMRLSQLGMTVGQLDAIFFTHLHSDHTDGFADIMQLRWHFESARPKLDVVCSADTVSAEGFTISCRKLTLHIADAFIQSGEIAQRVSEDKARPAGGPAELINTITFEPKDEPEVVWSSGDVKVSAIRSTHIAGHASYRVDTPAGSVVIGGDAGNDAIAPPRASSTSNEVERLAKGADVIVHSTIHPAMAPEKGSGMPPRIFYRQSSAPDLGAMAKRVGAKYLMLTHLIPPPGATHQGPWRVPGGRLTEADYRKAVLESGFTGNVVVGADLASVRLPPK</sequence>
<evidence type="ECO:0000256" key="1">
    <source>
        <dbReference type="SAM" id="SignalP"/>
    </source>
</evidence>
<dbReference type="EMBL" id="JARJLM010000429">
    <property type="protein sequence ID" value="MDF3836272.1"/>
    <property type="molecule type" value="Genomic_DNA"/>
</dbReference>
<dbReference type="PANTHER" id="PTHR46018:SF2">
    <property type="entry name" value="ZINC PHOSPHODIESTERASE ELAC PROTEIN 1"/>
    <property type="match status" value="1"/>
</dbReference>
<reference evidence="2 3" key="1">
    <citation type="submission" date="2023-03" db="EMBL/GenBank/DDBJ databases">
        <title>Draft assemblies of triclosan tolerant bacteria isolated from returned activated sludge.</title>
        <authorList>
            <person name="Van Hamelsveld S."/>
        </authorList>
    </citation>
    <scope>NUCLEOTIDE SEQUENCE [LARGE SCALE GENOMIC DNA]</scope>
    <source>
        <strain evidence="2 3">GW210010_S58</strain>
    </source>
</reference>
<dbReference type="Gene3D" id="3.60.15.10">
    <property type="entry name" value="Ribonuclease Z/Hydroxyacylglutathione hydrolase-like"/>
    <property type="match status" value="1"/>
</dbReference>
<dbReference type="SUPFAM" id="SSF56281">
    <property type="entry name" value="Metallo-hydrolase/oxidoreductase"/>
    <property type="match status" value="1"/>
</dbReference>
<proteinExistence type="predicted"/>